<dbReference type="Pfam" id="PF03706">
    <property type="entry name" value="LPG_synthase_TM"/>
    <property type="match status" value="1"/>
</dbReference>
<evidence type="ECO:0000256" key="6">
    <source>
        <dbReference type="SAM" id="Phobius"/>
    </source>
</evidence>
<sequence>MSPAWTSTHKQFMTVSIRVLIAAGALYLVFKGEDLTELGDVMLGLNKLVFAGALGLYLAGQAVFVLRWRLISSVQSVHFGFFAGLKLHFLGLFYNNCLPSAVGGDLLRAWYVTKHCDPDRKVEAVLSVAVDRAVGLIGMILMAATFYFLWPVETADAQTAPVTAGEGGGQLVGFLKFGGVLFLCVLFALAVLTASKKGRNWLVSLVSRVEHLFIHVVKTFVTAVGLYSRRMHVILLGIVLTFFSQGLCILGFWLCGRNLGLDVNVKYYYVLFPVSWMIGSLPISIGGVGLMEGWLKIAFTKLSGGQSVLAAAVAICQRLIWLIGSIPGLLIHIFGAHLPTHKEEIFIDSAEEID</sequence>
<keyword evidence="4 6" id="KW-1133">Transmembrane helix</keyword>
<protein>
    <recommendedName>
        <fullName evidence="9">Flippase-like domain-containing protein</fullName>
    </recommendedName>
</protein>
<accession>A0A1U9NMB4</accession>
<evidence type="ECO:0000313" key="7">
    <source>
        <dbReference type="EMBL" id="AQT68874.1"/>
    </source>
</evidence>
<keyword evidence="3 6" id="KW-0812">Transmembrane</keyword>
<dbReference type="OrthoDB" id="279916at2"/>
<feature type="transmembrane region" description="Helical" evidence="6">
    <location>
        <begin position="50"/>
        <end position="68"/>
    </location>
</feature>
<proteinExistence type="predicted"/>
<dbReference type="EMBL" id="CP019791">
    <property type="protein sequence ID" value="AQT68874.1"/>
    <property type="molecule type" value="Genomic_DNA"/>
</dbReference>
<feature type="transmembrane region" description="Helical" evidence="6">
    <location>
        <begin position="12"/>
        <end position="30"/>
    </location>
</feature>
<keyword evidence="8" id="KW-1185">Reference proteome</keyword>
<feature type="transmembrane region" description="Helical" evidence="6">
    <location>
        <begin position="308"/>
        <end position="334"/>
    </location>
</feature>
<evidence type="ECO:0000256" key="1">
    <source>
        <dbReference type="ARBA" id="ARBA00004651"/>
    </source>
</evidence>
<evidence type="ECO:0000256" key="3">
    <source>
        <dbReference type="ARBA" id="ARBA00022692"/>
    </source>
</evidence>
<feature type="transmembrane region" description="Helical" evidence="6">
    <location>
        <begin position="234"/>
        <end position="255"/>
    </location>
</feature>
<feature type="transmembrane region" description="Helical" evidence="6">
    <location>
        <begin position="129"/>
        <end position="150"/>
    </location>
</feature>
<evidence type="ECO:0000256" key="4">
    <source>
        <dbReference type="ARBA" id="ARBA00022989"/>
    </source>
</evidence>
<dbReference type="InterPro" id="IPR022791">
    <property type="entry name" value="L-PG_synthase/AglD"/>
</dbReference>
<dbReference type="AlphaFoldDB" id="A0A1U9NMB4"/>
<dbReference type="RefSeq" id="WP_146662229.1">
    <property type="nucleotide sequence ID" value="NZ_CP019791.1"/>
</dbReference>
<dbReference type="PANTHER" id="PTHR40277:SF1">
    <property type="entry name" value="BLL5419 PROTEIN"/>
    <property type="match status" value="1"/>
</dbReference>
<organism evidence="7 8">
    <name type="scientific">Anaerohalosphaera lusitana</name>
    <dbReference type="NCBI Taxonomy" id="1936003"/>
    <lineage>
        <taxon>Bacteria</taxon>
        <taxon>Pseudomonadati</taxon>
        <taxon>Planctomycetota</taxon>
        <taxon>Phycisphaerae</taxon>
        <taxon>Sedimentisphaerales</taxon>
        <taxon>Anaerohalosphaeraceae</taxon>
        <taxon>Anaerohalosphaera</taxon>
    </lineage>
</organism>
<dbReference type="STRING" id="1936003.STSP2_02050"/>
<dbReference type="KEGG" id="alus:STSP2_02050"/>
<gene>
    <name evidence="7" type="ORF">STSP2_02050</name>
</gene>
<evidence type="ECO:0000313" key="8">
    <source>
        <dbReference type="Proteomes" id="UP000189674"/>
    </source>
</evidence>
<comment type="subcellular location">
    <subcellularLocation>
        <location evidence="1">Cell membrane</location>
        <topology evidence="1">Multi-pass membrane protein</topology>
    </subcellularLocation>
</comment>
<dbReference type="GO" id="GO:0005886">
    <property type="term" value="C:plasma membrane"/>
    <property type="evidence" value="ECO:0007669"/>
    <property type="project" value="UniProtKB-SubCell"/>
</dbReference>
<evidence type="ECO:0000256" key="2">
    <source>
        <dbReference type="ARBA" id="ARBA00022475"/>
    </source>
</evidence>
<feature type="transmembrane region" description="Helical" evidence="6">
    <location>
        <begin position="170"/>
        <end position="192"/>
    </location>
</feature>
<dbReference type="Proteomes" id="UP000189674">
    <property type="component" value="Chromosome"/>
</dbReference>
<evidence type="ECO:0000256" key="5">
    <source>
        <dbReference type="ARBA" id="ARBA00023136"/>
    </source>
</evidence>
<dbReference type="PANTHER" id="PTHR40277">
    <property type="entry name" value="BLL5419 PROTEIN"/>
    <property type="match status" value="1"/>
</dbReference>
<dbReference type="NCBIfam" id="TIGR00374">
    <property type="entry name" value="flippase-like domain"/>
    <property type="match status" value="1"/>
</dbReference>
<reference evidence="8" key="1">
    <citation type="submission" date="2017-02" db="EMBL/GenBank/DDBJ databases">
        <title>Comparative genomics and description of representatives of a novel lineage of planctomycetes thriving in anoxic sediments.</title>
        <authorList>
            <person name="Spring S."/>
            <person name="Bunk B."/>
            <person name="Sproer C."/>
        </authorList>
    </citation>
    <scope>NUCLEOTIDE SEQUENCE [LARGE SCALE GENOMIC DNA]</scope>
    <source>
        <strain evidence="8">ST-NAGAB-D1</strain>
    </source>
</reference>
<evidence type="ECO:0008006" key="9">
    <source>
        <dbReference type="Google" id="ProtNLM"/>
    </source>
</evidence>
<name>A0A1U9NMB4_9BACT</name>
<keyword evidence="2" id="KW-1003">Cell membrane</keyword>
<feature type="transmembrane region" description="Helical" evidence="6">
    <location>
        <begin position="267"/>
        <end position="288"/>
    </location>
</feature>
<keyword evidence="5 6" id="KW-0472">Membrane</keyword>